<dbReference type="InterPro" id="IPR002010">
    <property type="entry name" value="T3SS_IM_R"/>
</dbReference>
<dbReference type="EMBL" id="JBHTFQ010000001">
    <property type="protein sequence ID" value="MFC7702604.1"/>
    <property type="molecule type" value="Genomic_DNA"/>
</dbReference>
<evidence type="ECO:0000256" key="4">
    <source>
        <dbReference type="ARBA" id="ARBA00022692"/>
    </source>
</evidence>
<accession>A0ABW2UDG3</accession>
<comment type="caution">
    <text evidence="8">The sequence shown here is derived from an EMBL/GenBank/DDBJ whole genome shotgun (WGS) entry which is preliminary data.</text>
</comment>
<gene>
    <name evidence="8" type="ORF">ACFQXB_00160</name>
</gene>
<evidence type="ECO:0000256" key="6">
    <source>
        <dbReference type="ARBA" id="ARBA00023136"/>
    </source>
</evidence>
<feature type="transmembrane region" description="Helical" evidence="7">
    <location>
        <begin position="131"/>
        <end position="151"/>
    </location>
</feature>
<keyword evidence="8" id="KW-0282">Flagellum</keyword>
<dbReference type="Pfam" id="PF01311">
    <property type="entry name" value="Bac_export_1"/>
    <property type="match status" value="1"/>
</dbReference>
<dbReference type="PANTHER" id="PTHR30065:SF1">
    <property type="entry name" value="SURFACE PRESENTATION OF ANTIGENS PROTEIN SPAR"/>
    <property type="match status" value="1"/>
</dbReference>
<feature type="transmembrane region" description="Helical" evidence="7">
    <location>
        <begin position="186"/>
        <end position="207"/>
    </location>
</feature>
<comment type="subcellular location">
    <subcellularLocation>
        <location evidence="1">Cell membrane</location>
        <topology evidence="1">Multi-pass membrane protein</topology>
    </subcellularLocation>
</comment>
<evidence type="ECO:0000256" key="5">
    <source>
        <dbReference type="ARBA" id="ARBA00022989"/>
    </source>
</evidence>
<sequence>MTPELASALLAITGQSQEWLLAGFFIFLRVGAAVAVLPVFGDQAVPQRVRLGAALAFTLVLLPLAEADLAPLVAAGRIVTPAVATEVIAGLLLGLALRLFVMVLQIAGTIAAQSTSLAQFFGGAGVDPQPAIAQVFLIGGVALAVMSGLHVRLAEAFLLSYQMLPPGRFPLPGVVSEWGVMQVARAFSLAFILSAPFVIAALVYNLALGAINKAMPQLMVAFVGAPALTLGGLLLLLVVTPVLLSIWHEAFQNFLGDPFGAAR</sequence>
<dbReference type="PANTHER" id="PTHR30065">
    <property type="entry name" value="FLAGELLAR BIOSYNTHETIC PROTEIN FLIR"/>
    <property type="match status" value="1"/>
</dbReference>
<keyword evidence="6 7" id="KW-0472">Membrane</keyword>
<keyword evidence="4 7" id="KW-0812">Transmembrane</keyword>
<feature type="transmembrane region" description="Helical" evidence="7">
    <location>
        <begin position="52"/>
        <end position="75"/>
    </location>
</feature>
<evidence type="ECO:0000256" key="3">
    <source>
        <dbReference type="ARBA" id="ARBA00022475"/>
    </source>
</evidence>
<reference evidence="9" key="1">
    <citation type="journal article" date="2019" name="Int. J. Syst. Evol. Microbiol.">
        <title>The Global Catalogue of Microorganisms (GCM) 10K type strain sequencing project: providing services to taxonomists for standard genome sequencing and annotation.</title>
        <authorList>
            <consortium name="The Broad Institute Genomics Platform"/>
            <consortium name="The Broad Institute Genome Sequencing Center for Infectious Disease"/>
            <person name="Wu L."/>
            <person name="Ma J."/>
        </authorList>
    </citation>
    <scope>NUCLEOTIDE SEQUENCE [LARGE SCALE GENOMIC DNA]</scope>
    <source>
        <strain evidence="9">CGMCC 1.12750</strain>
    </source>
</reference>
<feature type="transmembrane region" description="Helical" evidence="7">
    <location>
        <begin position="219"/>
        <end position="247"/>
    </location>
</feature>
<keyword evidence="8" id="KW-0966">Cell projection</keyword>
<keyword evidence="5 7" id="KW-1133">Transmembrane helix</keyword>
<evidence type="ECO:0000313" key="8">
    <source>
        <dbReference type="EMBL" id="MFC7702604.1"/>
    </source>
</evidence>
<keyword evidence="8" id="KW-0969">Cilium</keyword>
<dbReference type="RefSeq" id="WP_377397287.1">
    <property type="nucleotide sequence ID" value="NZ_JBHTFQ010000001.1"/>
</dbReference>
<keyword evidence="9" id="KW-1185">Reference proteome</keyword>
<dbReference type="PRINTS" id="PR00953">
    <property type="entry name" value="TYPE3IMRPROT"/>
</dbReference>
<evidence type="ECO:0000313" key="9">
    <source>
        <dbReference type="Proteomes" id="UP001596516"/>
    </source>
</evidence>
<feature type="transmembrane region" description="Helical" evidence="7">
    <location>
        <begin position="87"/>
        <end position="110"/>
    </location>
</feature>
<proteinExistence type="inferred from homology"/>
<dbReference type="Proteomes" id="UP001596516">
    <property type="component" value="Unassembled WGS sequence"/>
</dbReference>
<comment type="similarity">
    <text evidence="2">Belongs to the FliR/MopE/SpaR family.</text>
</comment>
<organism evidence="8 9">
    <name type="scientific">Plastorhodobacter daqingensis</name>
    <dbReference type="NCBI Taxonomy" id="1387281"/>
    <lineage>
        <taxon>Bacteria</taxon>
        <taxon>Pseudomonadati</taxon>
        <taxon>Pseudomonadota</taxon>
        <taxon>Alphaproteobacteria</taxon>
        <taxon>Rhodobacterales</taxon>
        <taxon>Paracoccaceae</taxon>
        <taxon>Plastorhodobacter</taxon>
    </lineage>
</organism>
<evidence type="ECO:0000256" key="2">
    <source>
        <dbReference type="ARBA" id="ARBA00009772"/>
    </source>
</evidence>
<name>A0ABW2UDG3_9RHOB</name>
<evidence type="ECO:0000256" key="1">
    <source>
        <dbReference type="ARBA" id="ARBA00004651"/>
    </source>
</evidence>
<keyword evidence="3" id="KW-1003">Cell membrane</keyword>
<evidence type="ECO:0000256" key="7">
    <source>
        <dbReference type="SAM" id="Phobius"/>
    </source>
</evidence>
<feature type="transmembrane region" description="Helical" evidence="7">
    <location>
        <begin position="20"/>
        <end position="40"/>
    </location>
</feature>
<protein>
    <submittedName>
        <fullName evidence="8">Flagellar biosynthetic protein FliR</fullName>
    </submittedName>
</protein>